<evidence type="ECO:0000313" key="2">
    <source>
        <dbReference type="EMBL" id="OAT87129.1"/>
    </source>
</evidence>
<dbReference type="Proteomes" id="UP000078532">
    <property type="component" value="Unassembled WGS sequence"/>
</dbReference>
<protein>
    <submittedName>
        <fullName evidence="2">Multidrug ABC transporter permease</fullName>
    </submittedName>
</protein>
<evidence type="ECO:0000256" key="1">
    <source>
        <dbReference type="SAM" id="Phobius"/>
    </source>
</evidence>
<sequence length="254" mass="28164">MINIIQAEYMKYKRTFTRKLIVLAPLFFTIIALPQKFLMLANHLFLRPWQLLLDQIYNIWPVIFIPLGTALFAALVQAQEKRAGNYRGLRMHNVSPVALWTGKIIVMAGHTLLATLVLMISIIISGLITAGGAVPWLKIFAGGFTIWFVSLAIIPLQLWAATWPGIVASMTLGILGLIAGVAAAPRAYWIYIPWSWPARLMCPIIGVHPNGTLLEPGSRLLDPAVILPGFAVSLAALLIFTAITAWWFNKREVL</sequence>
<feature type="transmembrane region" description="Helical" evidence="1">
    <location>
        <begin position="136"/>
        <end position="154"/>
    </location>
</feature>
<organism evidence="2 3">
    <name type="scientific">Desulfotomaculum copahuensis</name>
    <dbReference type="NCBI Taxonomy" id="1838280"/>
    <lineage>
        <taxon>Bacteria</taxon>
        <taxon>Bacillati</taxon>
        <taxon>Bacillota</taxon>
        <taxon>Clostridia</taxon>
        <taxon>Eubacteriales</taxon>
        <taxon>Desulfotomaculaceae</taxon>
        <taxon>Desulfotomaculum</taxon>
    </lineage>
</organism>
<feature type="transmembrane region" description="Helical" evidence="1">
    <location>
        <begin position="20"/>
        <end position="39"/>
    </location>
</feature>
<dbReference type="OrthoDB" id="9776525at2"/>
<dbReference type="EMBL" id="LYVF01000002">
    <property type="protein sequence ID" value="OAT87129.1"/>
    <property type="molecule type" value="Genomic_DNA"/>
</dbReference>
<keyword evidence="1" id="KW-1133">Transmembrane helix</keyword>
<feature type="transmembrane region" description="Helical" evidence="1">
    <location>
        <begin position="166"/>
        <end position="191"/>
    </location>
</feature>
<gene>
    <name evidence="2" type="ORF">A6M21_02250</name>
</gene>
<keyword evidence="1" id="KW-0472">Membrane</keyword>
<feature type="transmembrane region" description="Helical" evidence="1">
    <location>
        <begin position="59"/>
        <end position="76"/>
    </location>
</feature>
<dbReference type="CDD" id="cd21807">
    <property type="entry name" value="ABC-2_lan_permease_MutE_EpiE-like"/>
    <property type="match status" value="1"/>
</dbReference>
<evidence type="ECO:0000313" key="3">
    <source>
        <dbReference type="Proteomes" id="UP000078532"/>
    </source>
</evidence>
<dbReference type="InterPro" id="IPR021205">
    <property type="entry name" value="Lanti_perm_SpaE/MutE/EpiE-like"/>
</dbReference>
<dbReference type="RefSeq" id="WP_066665927.1">
    <property type="nucleotide sequence ID" value="NZ_LYVF01000002.1"/>
</dbReference>
<keyword evidence="1" id="KW-0812">Transmembrane</keyword>
<keyword evidence="3" id="KW-1185">Reference proteome</keyword>
<comment type="caution">
    <text evidence="2">The sequence shown here is derived from an EMBL/GenBank/DDBJ whole genome shotgun (WGS) entry which is preliminary data.</text>
</comment>
<dbReference type="Pfam" id="PF12730">
    <property type="entry name" value="ABC2_membrane_4"/>
    <property type="match status" value="1"/>
</dbReference>
<dbReference type="STRING" id="1838280.A6M21_02250"/>
<accession>A0A1B7LKN6</accession>
<name>A0A1B7LKN6_9FIRM</name>
<proteinExistence type="predicted"/>
<feature type="transmembrane region" description="Helical" evidence="1">
    <location>
        <begin position="225"/>
        <end position="248"/>
    </location>
</feature>
<feature type="transmembrane region" description="Helical" evidence="1">
    <location>
        <begin position="97"/>
        <end position="124"/>
    </location>
</feature>
<reference evidence="2 3" key="1">
    <citation type="submission" date="2016-04" db="EMBL/GenBank/DDBJ databases">
        <authorList>
            <person name="Evans L.H."/>
            <person name="Alamgir A."/>
            <person name="Owens N."/>
            <person name="Weber N.D."/>
            <person name="Virtaneva K."/>
            <person name="Barbian K."/>
            <person name="Babar A."/>
            <person name="Rosenke K."/>
        </authorList>
    </citation>
    <scope>NUCLEOTIDE SEQUENCE [LARGE SCALE GENOMIC DNA]</scope>
    <source>
        <strain evidence="2 3">LMa1</strain>
    </source>
</reference>
<dbReference type="NCBIfam" id="TIGR03732">
    <property type="entry name" value="lanti_perm_MutE"/>
    <property type="match status" value="1"/>
</dbReference>
<dbReference type="AlphaFoldDB" id="A0A1B7LKN6"/>